<evidence type="ECO:0000256" key="14">
    <source>
        <dbReference type="SAM" id="SignalP"/>
    </source>
</evidence>
<dbReference type="PROSITE" id="PS00430">
    <property type="entry name" value="TONB_DEPENDENT_REC_1"/>
    <property type="match status" value="1"/>
</dbReference>
<dbReference type="InterPro" id="IPR000531">
    <property type="entry name" value="Beta-barrel_TonB"/>
</dbReference>
<keyword evidence="5 11" id="KW-0812">Transmembrane</keyword>
<keyword evidence="3 11" id="KW-1134">Transmembrane beta strand</keyword>
<dbReference type="Gene3D" id="2.40.170.20">
    <property type="entry name" value="TonB-dependent receptor, beta-barrel domain"/>
    <property type="match status" value="1"/>
</dbReference>
<comment type="similarity">
    <text evidence="11 13">Belongs to the TonB-dependent receptor family.</text>
</comment>
<evidence type="ECO:0000256" key="3">
    <source>
        <dbReference type="ARBA" id="ARBA00022452"/>
    </source>
</evidence>
<keyword evidence="7" id="KW-0406">Ion transport</keyword>
<name>A0A1N6DA60_9SPHN</name>
<dbReference type="GO" id="GO:0006826">
    <property type="term" value="P:iron ion transport"/>
    <property type="evidence" value="ECO:0007669"/>
    <property type="project" value="UniProtKB-KW"/>
</dbReference>
<dbReference type="InterPro" id="IPR012910">
    <property type="entry name" value="Plug_dom"/>
</dbReference>
<dbReference type="Pfam" id="PF00593">
    <property type="entry name" value="TonB_dep_Rec_b-barrel"/>
    <property type="match status" value="1"/>
</dbReference>
<evidence type="ECO:0000256" key="5">
    <source>
        <dbReference type="ARBA" id="ARBA00022692"/>
    </source>
</evidence>
<keyword evidence="9 11" id="KW-0472">Membrane</keyword>
<dbReference type="GO" id="GO:0009279">
    <property type="term" value="C:cell outer membrane"/>
    <property type="evidence" value="ECO:0007669"/>
    <property type="project" value="UniProtKB-SubCell"/>
</dbReference>
<dbReference type="InterPro" id="IPR010916">
    <property type="entry name" value="TonB_box_CS"/>
</dbReference>
<dbReference type="Proteomes" id="UP000185192">
    <property type="component" value="Unassembled WGS sequence"/>
</dbReference>
<dbReference type="PANTHER" id="PTHR32552">
    <property type="entry name" value="FERRICHROME IRON RECEPTOR-RELATED"/>
    <property type="match status" value="1"/>
</dbReference>
<keyword evidence="4" id="KW-0410">Iron transport</keyword>
<evidence type="ECO:0000313" key="17">
    <source>
        <dbReference type="EMBL" id="SIN67685.1"/>
    </source>
</evidence>
<dbReference type="SUPFAM" id="SSF56935">
    <property type="entry name" value="Porins"/>
    <property type="match status" value="1"/>
</dbReference>
<gene>
    <name evidence="17" type="ORF">SAMN02745824_1749</name>
</gene>
<feature type="domain" description="TonB-dependent receptor plug" evidence="16">
    <location>
        <begin position="59"/>
        <end position="164"/>
    </location>
</feature>
<dbReference type="InterPro" id="IPR036942">
    <property type="entry name" value="Beta-barrel_TonB_sf"/>
</dbReference>
<comment type="subcellular location">
    <subcellularLocation>
        <location evidence="1 11">Cell outer membrane</location>
        <topology evidence="1 11">Multi-pass membrane protein</topology>
    </subcellularLocation>
</comment>
<feature type="chain" id="PRO_5013042917" evidence="14">
    <location>
        <begin position="30"/>
        <end position="788"/>
    </location>
</feature>
<organism evidence="17 18">
    <name type="scientific">Parasphingorhabdus marina DSM 22363</name>
    <dbReference type="NCBI Taxonomy" id="1123272"/>
    <lineage>
        <taxon>Bacteria</taxon>
        <taxon>Pseudomonadati</taxon>
        <taxon>Pseudomonadota</taxon>
        <taxon>Alphaproteobacteria</taxon>
        <taxon>Sphingomonadales</taxon>
        <taxon>Sphingomonadaceae</taxon>
        <taxon>Parasphingorhabdus</taxon>
    </lineage>
</organism>
<evidence type="ECO:0000256" key="7">
    <source>
        <dbReference type="ARBA" id="ARBA00023065"/>
    </source>
</evidence>
<dbReference type="EMBL" id="FSQW01000001">
    <property type="protein sequence ID" value="SIN67685.1"/>
    <property type="molecule type" value="Genomic_DNA"/>
</dbReference>
<evidence type="ECO:0000256" key="1">
    <source>
        <dbReference type="ARBA" id="ARBA00004571"/>
    </source>
</evidence>
<protein>
    <submittedName>
        <fullName evidence="17">Outer membrane receptor proteins, mostly Fe transport</fullName>
    </submittedName>
</protein>
<feature type="domain" description="TonB-dependent receptor-like beta-barrel" evidence="15">
    <location>
        <begin position="292"/>
        <end position="754"/>
    </location>
</feature>
<feature type="signal peptide" evidence="14">
    <location>
        <begin position="1"/>
        <end position="29"/>
    </location>
</feature>
<evidence type="ECO:0000256" key="8">
    <source>
        <dbReference type="ARBA" id="ARBA00023077"/>
    </source>
</evidence>
<dbReference type="RefSeq" id="WP_074204627.1">
    <property type="nucleotide sequence ID" value="NZ_FSQW01000001.1"/>
</dbReference>
<dbReference type="AlphaFoldDB" id="A0A1N6DA60"/>
<keyword evidence="8 12" id="KW-0798">TonB box</keyword>
<evidence type="ECO:0000256" key="9">
    <source>
        <dbReference type="ARBA" id="ARBA00023136"/>
    </source>
</evidence>
<evidence type="ECO:0000256" key="6">
    <source>
        <dbReference type="ARBA" id="ARBA00023004"/>
    </source>
</evidence>
<sequence>MKKFSKFVLLTSASAICASIPIYPATANAQLNDTSQQEVAGQEDDNTIIVTATRRPESIQDVPVSVSSFGSEEISDTGSIDIADISTYVPNFEFSDASILPNLYVRGIGSGTTHSIEQSVGRFIDEVYIGRAAINLHPLFDVGNVEVLRGPQGTLFGKNTIAGAVIINTKDPTNSFEGGFDAYISDYSTVGGSWGGEAFLSGPIGDSAGFRIAALYRDRDGFIENRLPGPDGGTREDFGLRGKLQFDIGPNTTIDLKGEFLTFDEEGQTPSEVTSSIFPGGPFAGQPVPESFFQRFSPNFSFDRDWKSDYDCTAVLNGRTFCPNRNQDTYNATLEINHEFEGLGTLTSVSAYQSVEFFHQFLAIEGGVTGGGLRATRNEQYEGFTQELRLTSEEFETFDFIVGGYFETSEVTRLQFDDFDVATFFGGGPVNSLIEDWSQDTKTAALFGQVRWRFSDEWSAIFGGRWSYEEKDFSFFRRVGAGGADPAVLRADPGTGPNDFISDLNRDENRFTPSVTLRWEPNPDLTIFASASQGHKTGGFSDRPEENVAGNLEISEFSNELNTAFELGAKGVFGPLQVNAAAFYMLVEDLQVARALPGQFTTQFQVQNAAEATVWGVELDATVELSENWTLGGNVAYTNARYDDFPGASENCPTIGGALEPDPLTGDILCNYAGLPLIFAPDWKGAAYIALDQPDFLGEWDLGFRADVNFSSEYFVELEYVDVLRQGSYATFNANVSLTTPGDELTISLIGKNLTEEHVLAWGLQAGPGTFVAPNEPREMILRLSYRF</sequence>
<dbReference type="Pfam" id="PF07715">
    <property type="entry name" value="Plug"/>
    <property type="match status" value="1"/>
</dbReference>
<evidence type="ECO:0000256" key="2">
    <source>
        <dbReference type="ARBA" id="ARBA00022448"/>
    </source>
</evidence>
<proteinExistence type="inferred from homology"/>
<feature type="short sequence motif" description="TonB box" evidence="12">
    <location>
        <begin position="47"/>
        <end position="53"/>
    </location>
</feature>
<reference evidence="18" key="1">
    <citation type="submission" date="2016-11" db="EMBL/GenBank/DDBJ databases">
        <authorList>
            <person name="Varghese N."/>
            <person name="Submissions S."/>
        </authorList>
    </citation>
    <scope>NUCLEOTIDE SEQUENCE [LARGE SCALE GENOMIC DNA]</scope>
    <source>
        <strain evidence="18">DSM 22363</strain>
    </source>
</reference>
<accession>A0A1N6DA60</accession>
<dbReference type="STRING" id="1123272.SAMN02745824_1749"/>
<dbReference type="CDD" id="cd01347">
    <property type="entry name" value="ligand_gated_channel"/>
    <property type="match status" value="1"/>
</dbReference>
<evidence type="ECO:0000256" key="10">
    <source>
        <dbReference type="ARBA" id="ARBA00023237"/>
    </source>
</evidence>
<keyword evidence="2 11" id="KW-0813">Transport</keyword>
<dbReference type="PROSITE" id="PS52016">
    <property type="entry name" value="TONB_DEPENDENT_REC_3"/>
    <property type="match status" value="1"/>
</dbReference>
<evidence type="ECO:0000256" key="13">
    <source>
        <dbReference type="RuleBase" id="RU003357"/>
    </source>
</evidence>
<evidence type="ECO:0000256" key="4">
    <source>
        <dbReference type="ARBA" id="ARBA00022496"/>
    </source>
</evidence>
<evidence type="ECO:0000313" key="18">
    <source>
        <dbReference type="Proteomes" id="UP000185192"/>
    </source>
</evidence>
<keyword evidence="17" id="KW-0675">Receptor</keyword>
<dbReference type="OrthoDB" id="7223550at2"/>
<keyword evidence="10 11" id="KW-0998">Cell outer membrane</keyword>
<evidence type="ECO:0000259" key="16">
    <source>
        <dbReference type="Pfam" id="PF07715"/>
    </source>
</evidence>
<evidence type="ECO:0000256" key="11">
    <source>
        <dbReference type="PROSITE-ProRule" id="PRU01360"/>
    </source>
</evidence>
<keyword evidence="14" id="KW-0732">Signal</keyword>
<dbReference type="InterPro" id="IPR039426">
    <property type="entry name" value="TonB-dep_rcpt-like"/>
</dbReference>
<dbReference type="PANTHER" id="PTHR32552:SF81">
    <property type="entry name" value="TONB-DEPENDENT OUTER MEMBRANE RECEPTOR"/>
    <property type="match status" value="1"/>
</dbReference>
<keyword evidence="6" id="KW-0408">Iron</keyword>
<evidence type="ECO:0000256" key="12">
    <source>
        <dbReference type="PROSITE-ProRule" id="PRU10143"/>
    </source>
</evidence>
<keyword evidence="18" id="KW-1185">Reference proteome</keyword>
<evidence type="ECO:0000259" key="15">
    <source>
        <dbReference type="Pfam" id="PF00593"/>
    </source>
</evidence>